<name>A0A1J5NX24_9ZZZZ</name>
<dbReference type="AlphaFoldDB" id="A0A1J5NX24"/>
<sequence length="71" mass="7272">MVSAVPAGEVIARDDVLGMVRPKAVTMATTIGVVRLPGKPPTECLSTTIPAGQVKRSPASTIARVRATVSS</sequence>
<organism evidence="1">
    <name type="scientific">mine drainage metagenome</name>
    <dbReference type="NCBI Taxonomy" id="410659"/>
    <lineage>
        <taxon>unclassified sequences</taxon>
        <taxon>metagenomes</taxon>
        <taxon>ecological metagenomes</taxon>
    </lineage>
</organism>
<gene>
    <name evidence="1" type="ORF">GALL_551360</name>
</gene>
<accession>A0A1J5NX24</accession>
<comment type="caution">
    <text evidence="1">The sequence shown here is derived from an EMBL/GenBank/DDBJ whole genome shotgun (WGS) entry which is preliminary data.</text>
</comment>
<proteinExistence type="predicted"/>
<dbReference type="EMBL" id="MLJW01009108">
    <property type="protein sequence ID" value="OIQ63322.1"/>
    <property type="molecule type" value="Genomic_DNA"/>
</dbReference>
<reference evidence="1" key="1">
    <citation type="submission" date="2016-10" db="EMBL/GenBank/DDBJ databases">
        <title>Sequence of Gallionella enrichment culture.</title>
        <authorList>
            <person name="Poehlein A."/>
            <person name="Muehling M."/>
            <person name="Daniel R."/>
        </authorList>
    </citation>
    <scope>NUCLEOTIDE SEQUENCE</scope>
</reference>
<evidence type="ECO:0000313" key="1">
    <source>
        <dbReference type="EMBL" id="OIQ63322.1"/>
    </source>
</evidence>
<protein>
    <submittedName>
        <fullName evidence="1">Uncharacterized protein</fullName>
    </submittedName>
</protein>